<organism evidence="5 6">
    <name type="scientific">Candidatus Kaiserbacteria bacterium RIFCSPHIGHO2_01_FULL_48_10</name>
    <dbReference type="NCBI Taxonomy" id="1798476"/>
    <lineage>
        <taxon>Bacteria</taxon>
        <taxon>Candidatus Kaiseribacteriota</taxon>
    </lineage>
</organism>
<proteinExistence type="predicted"/>
<dbReference type="Proteomes" id="UP000178249">
    <property type="component" value="Unassembled WGS sequence"/>
</dbReference>
<evidence type="ECO:0000256" key="3">
    <source>
        <dbReference type="ARBA" id="ARBA00035310"/>
    </source>
</evidence>
<dbReference type="InterPro" id="IPR023803">
    <property type="entry name" value="Ribosomal_bS16_dom_sf"/>
</dbReference>
<feature type="compositionally biased region" description="Basic and acidic residues" evidence="4">
    <location>
        <begin position="128"/>
        <end position="138"/>
    </location>
</feature>
<gene>
    <name evidence="5" type="ORF">A2841_01100</name>
</gene>
<dbReference type="GO" id="GO:0003735">
    <property type="term" value="F:structural constituent of ribosome"/>
    <property type="evidence" value="ECO:0007669"/>
    <property type="project" value="InterPro"/>
</dbReference>
<evidence type="ECO:0000313" key="6">
    <source>
        <dbReference type="Proteomes" id="UP000178249"/>
    </source>
</evidence>
<dbReference type="GO" id="GO:0015935">
    <property type="term" value="C:small ribosomal subunit"/>
    <property type="evidence" value="ECO:0007669"/>
    <property type="project" value="TreeGrafter"/>
</dbReference>
<dbReference type="GO" id="GO:0006412">
    <property type="term" value="P:translation"/>
    <property type="evidence" value="ECO:0007669"/>
    <property type="project" value="InterPro"/>
</dbReference>
<dbReference type="EMBL" id="MFKP01000006">
    <property type="protein sequence ID" value="OGG44533.1"/>
    <property type="molecule type" value="Genomic_DNA"/>
</dbReference>
<dbReference type="GO" id="GO:0005737">
    <property type="term" value="C:cytoplasm"/>
    <property type="evidence" value="ECO:0007669"/>
    <property type="project" value="UniProtKB-ARBA"/>
</dbReference>
<keyword evidence="1 5" id="KW-0689">Ribosomal protein</keyword>
<evidence type="ECO:0000256" key="1">
    <source>
        <dbReference type="ARBA" id="ARBA00022980"/>
    </source>
</evidence>
<dbReference type="AlphaFoldDB" id="A0A1F6C607"/>
<reference evidence="5 6" key="1">
    <citation type="journal article" date="2016" name="Nat. Commun.">
        <title>Thousands of microbial genomes shed light on interconnected biogeochemical processes in an aquifer system.</title>
        <authorList>
            <person name="Anantharaman K."/>
            <person name="Brown C.T."/>
            <person name="Hug L.A."/>
            <person name="Sharon I."/>
            <person name="Castelle C.J."/>
            <person name="Probst A.J."/>
            <person name="Thomas B.C."/>
            <person name="Singh A."/>
            <person name="Wilkins M.J."/>
            <person name="Karaoz U."/>
            <person name="Brodie E.L."/>
            <person name="Williams K.H."/>
            <person name="Hubbard S.S."/>
            <person name="Banfield J.F."/>
        </authorList>
    </citation>
    <scope>NUCLEOTIDE SEQUENCE [LARGE SCALE GENOMIC DNA]</scope>
</reference>
<feature type="compositionally biased region" description="Basic and acidic residues" evidence="4">
    <location>
        <begin position="98"/>
        <end position="115"/>
    </location>
</feature>
<keyword evidence="2" id="KW-0687">Ribonucleoprotein</keyword>
<comment type="caution">
    <text evidence="5">The sequence shown here is derived from an EMBL/GenBank/DDBJ whole genome shotgun (WGS) entry which is preliminary data.</text>
</comment>
<evidence type="ECO:0000256" key="2">
    <source>
        <dbReference type="ARBA" id="ARBA00023274"/>
    </source>
</evidence>
<dbReference type="PANTHER" id="PTHR12919">
    <property type="entry name" value="30S RIBOSOMAL PROTEIN S16"/>
    <property type="match status" value="1"/>
</dbReference>
<name>A0A1F6C607_9BACT</name>
<dbReference type="NCBIfam" id="TIGR00002">
    <property type="entry name" value="S16"/>
    <property type="match status" value="1"/>
</dbReference>
<protein>
    <recommendedName>
        <fullName evidence="3">30S ribosomal protein S16</fullName>
    </recommendedName>
</protein>
<accession>A0A1F6C607</accession>
<evidence type="ECO:0000256" key="4">
    <source>
        <dbReference type="SAM" id="MobiDB-lite"/>
    </source>
</evidence>
<dbReference type="SUPFAM" id="SSF54565">
    <property type="entry name" value="Ribosomal protein S16"/>
    <property type="match status" value="1"/>
</dbReference>
<dbReference type="Pfam" id="PF00886">
    <property type="entry name" value="Ribosomal_S16"/>
    <property type="match status" value="1"/>
</dbReference>
<sequence length="138" mass="14831">MLTIRFQRTGRTNDPAFRIVVSEKTKHPKAGSPLQVVGSYNPKTKHTVIDADSVKHWLSKGAQASGTVNNLLINKGIIEGKKINVRLTKHPKEDLSAKAVEPAKVEASAEVKNDESPAAVAPEASVVEESKTEEAPVA</sequence>
<feature type="compositionally biased region" description="Low complexity" evidence="4">
    <location>
        <begin position="116"/>
        <end position="127"/>
    </location>
</feature>
<feature type="region of interest" description="Disordered" evidence="4">
    <location>
        <begin position="98"/>
        <end position="138"/>
    </location>
</feature>
<dbReference type="PANTHER" id="PTHR12919:SF20">
    <property type="entry name" value="SMALL RIBOSOMAL SUBUNIT PROTEIN BS16M"/>
    <property type="match status" value="1"/>
</dbReference>
<dbReference type="InterPro" id="IPR000307">
    <property type="entry name" value="Ribosomal_bS16"/>
</dbReference>
<evidence type="ECO:0000313" key="5">
    <source>
        <dbReference type="EMBL" id="OGG44533.1"/>
    </source>
</evidence>
<dbReference type="Gene3D" id="3.30.1320.10">
    <property type="match status" value="1"/>
</dbReference>